<dbReference type="OrthoDB" id="2973853at2"/>
<organism evidence="1 2">
    <name type="scientific">Salimicrobium halophilum</name>
    <dbReference type="NCBI Taxonomy" id="86666"/>
    <lineage>
        <taxon>Bacteria</taxon>
        <taxon>Bacillati</taxon>
        <taxon>Bacillota</taxon>
        <taxon>Bacilli</taxon>
        <taxon>Bacillales</taxon>
        <taxon>Bacillaceae</taxon>
        <taxon>Salimicrobium</taxon>
    </lineage>
</organism>
<reference evidence="2" key="1">
    <citation type="submission" date="2016-10" db="EMBL/GenBank/DDBJ databases">
        <authorList>
            <person name="Varghese N."/>
            <person name="Submissions S."/>
        </authorList>
    </citation>
    <scope>NUCLEOTIDE SEQUENCE [LARGE SCALE GENOMIC DNA]</scope>
    <source>
        <strain evidence="2">DSM 4771</strain>
    </source>
</reference>
<evidence type="ECO:0000313" key="2">
    <source>
        <dbReference type="Proteomes" id="UP000199225"/>
    </source>
</evidence>
<dbReference type="EMBL" id="FNEV01000002">
    <property type="protein sequence ID" value="SDJ15375.1"/>
    <property type="molecule type" value="Genomic_DNA"/>
</dbReference>
<sequence>MAWLLTGVSVLMVLVALSAVFDKKNKNDSYSRYDDEESVEEFYRDHGAVSKVENPEYTKYF</sequence>
<dbReference type="RefSeq" id="WP_093192627.1">
    <property type="nucleotide sequence ID" value="NZ_FNEV01000002.1"/>
</dbReference>
<protein>
    <submittedName>
        <fullName evidence="1">Uncharacterized protein</fullName>
    </submittedName>
</protein>
<gene>
    <name evidence="1" type="ORF">SAMN04490247_0984</name>
</gene>
<dbReference type="AlphaFoldDB" id="A0A1G8RFS7"/>
<evidence type="ECO:0000313" key="1">
    <source>
        <dbReference type="EMBL" id="SDJ15375.1"/>
    </source>
</evidence>
<dbReference type="Proteomes" id="UP000199225">
    <property type="component" value="Unassembled WGS sequence"/>
</dbReference>
<keyword evidence="2" id="KW-1185">Reference proteome</keyword>
<name>A0A1G8RFS7_9BACI</name>
<accession>A0A1G8RFS7</accession>
<proteinExistence type="predicted"/>